<accession>A0AAE0BMH8</accession>
<feature type="compositionally biased region" description="Basic and acidic residues" evidence="1">
    <location>
        <begin position="661"/>
        <end position="673"/>
    </location>
</feature>
<comment type="caution">
    <text evidence="2">The sequence shown here is derived from an EMBL/GenBank/DDBJ whole genome shotgun (WGS) entry which is preliminary data.</text>
</comment>
<feature type="region of interest" description="Disordered" evidence="1">
    <location>
        <begin position="649"/>
        <end position="699"/>
    </location>
</feature>
<feature type="region of interest" description="Disordered" evidence="1">
    <location>
        <begin position="400"/>
        <end position="422"/>
    </location>
</feature>
<feature type="compositionally biased region" description="Low complexity" evidence="1">
    <location>
        <begin position="320"/>
        <end position="331"/>
    </location>
</feature>
<gene>
    <name evidence="2" type="ORF">CYMTET_51572</name>
</gene>
<name>A0AAE0BMH8_9CHLO</name>
<feature type="region of interest" description="Disordered" evidence="1">
    <location>
        <begin position="353"/>
        <end position="385"/>
    </location>
</feature>
<dbReference type="EMBL" id="LGRX02034220">
    <property type="protein sequence ID" value="KAK3238414.1"/>
    <property type="molecule type" value="Genomic_DNA"/>
</dbReference>
<dbReference type="AlphaFoldDB" id="A0AAE0BMH8"/>
<dbReference type="Proteomes" id="UP001190700">
    <property type="component" value="Unassembled WGS sequence"/>
</dbReference>
<feature type="compositionally biased region" description="Low complexity" evidence="1">
    <location>
        <begin position="370"/>
        <end position="383"/>
    </location>
</feature>
<feature type="region of interest" description="Disordered" evidence="1">
    <location>
        <begin position="308"/>
        <end position="341"/>
    </location>
</feature>
<keyword evidence="3" id="KW-1185">Reference proteome</keyword>
<evidence type="ECO:0000256" key="1">
    <source>
        <dbReference type="SAM" id="MobiDB-lite"/>
    </source>
</evidence>
<protein>
    <submittedName>
        <fullName evidence="2">Uncharacterized protein</fullName>
    </submittedName>
</protein>
<feature type="region of interest" description="Disordered" evidence="1">
    <location>
        <begin position="448"/>
        <end position="504"/>
    </location>
</feature>
<proteinExistence type="predicted"/>
<sequence length="699" mass="73920">MESTQPGGLFVPLLHGPHTGILANRARLCQGTGRRQDVGEDCRQELREQALELDEKMFDDVMRNLPRASGPGSSQWRWEHMWAVHVSGARVVALLKDDLGVNVRPIACGEVLWKLVAKADARNAFNAVHREAMFEAIERDFPELWAWTDLCYGVEANLGFRLGGVDGSVMRFVKLKEGTQGDPLGLLYLAAPLQMVLERQPSVVISAYSVNAFFLGPPIVVALAYETYMEEAVAIGLDIQPVKSAAFSPEGDAICFEVGMPGARGELDFIDVLWVPVGKAEAARREGVERLALMDRVWEDAFEETDYATQDGLGGGTQESGGTQHEQSEQASGGGGEGGAITSRLLESMEDVRREAEHLSTVGGQGGGAAEARSGGARAGTSGLSQVASSVEDILAEWEDLSSPGPEGGVWTQEQSGASPEQAMALAEGGVATLMGASRRVAGLLGGVDGMGGTDEDDGGDVGRSAGGVDPRRAPQSPGAHPGSDDHLQQVARQHTASHQLPCPWGEVAGRAGINTSSQGNHSKGFSHVELVLGVEGYRRKLVAGAQALGRVGDSRVILNVGLVVKRWLEWRSQSSVATGCQRSRSKDKHTHILTEWEDLFSPGPEGGVWTHEQSGASPEQAMALAEGGAATLMGASRRVVSLLEGAVGVGGAGEGDEGDVTGRHVRGDDTRRAPQSPGAHPGSDDHLQLVARQHTASH</sequence>
<evidence type="ECO:0000313" key="2">
    <source>
        <dbReference type="EMBL" id="KAK3238414.1"/>
    </source>
</evidence>
<organism evidence="2 3">
    <name type="scientific">Cymbomonas tetramitiformis</name>
    <dbReference type="NCBI Taxonomy" id="36881"/>
    <lineage>
        <taxon>Eukaryota</taxon>
        <taxon>Viridiplantae</taxon>
        <taxon>Chlorophyta</taxon>
        <taxon>Pyramimonadophyceae</taxon>
        <taxon>Pyramimonadales</taxon>
        <taxon>Pyramimonadaceae</taxon>
        <taxon>Cymbomonas</taxon>
    </lineage>
</organism>
<reference evidence="2 3" key="1">
    <citation type="journal article" date="2015" name="Genome Biol. Evol.">
        <title>Comparative Genomics of a Bacterivorous Green Alga Reveals Evolutionary Causalities and Consequences of Phago-Mixotrophic Mode of Nutrition.</title>
        <authorList>
            <person name="Burns J.A."/>
            <person name="Paasch A."/>
            <person name="Narechania A."/>
            <person name="Kim E."/>
        </authorList>
    </citation>
    <scope>NUCLEOTIDE SEQUENCE [LARGE SCALE GENOMIC DNA]</scope>
    <source>
        <strain evidence="2 3">PLY_AMNH</strain>
    </source>
</reference>
<evidence type="ECO:0000313" key="3">
    <source>
        <dbReference type="Proteomes" id="UP001190700"/>
    </source>
</evidence>